<dbReference type="AlphaFoldDB" id="A0A3B7RX60"/>
<dbReference type="EMBL" id="CP032319">
    <property type="protein sequence ID" value="AYA39067.1"/>
    <property type="molecule type" value="Genomic_DNA"/>
</dbReference>
<keyword evidence="1" id="KW-0472">Membrane</keyword>
<accession>A0A3B7RX60</accession>
<proteinExistence type="predicted"/>
<dbReference type="RefSeq" id="WP_119446593.1">
    <property type="nucleotide sequence ID" value="NZ_CP032319.1"/>
</dbReference>
<feature type="transmembrane region" description="Helical" evidence="1">
    <location>
        <begin position="20"/>
        <end position="47"/>
    </location>
</feature>
<dbReference type="Proteomes" id="UP000262802">
    <property type="component" value="Plasmid unnamed2"/>
</dbReference>
<reference evidence="3 4" key="1">
    <citation type="submission" date="2018-09" db="EMBL/GenBank/DDBJ databases">
        <title>Hymenobacter medium sp. nov., isolated from R2A medium.</title>
        <authorList>
            <person name="Yingchao G."/>
        </authorList>
    </citation>
    <scope>NUCLEOTIDE SEQUENCE [LARGE SCALE GENOMIC DNA]</scope>
    <source>
        <strain evidence="4">sh-6</strain>
        <plasmid evidence="3 4">unnamed2</plasmid>
    </source>
</reference>
<keyword evidence="3" id="KW-0614">Plasmid</keyword>
<organism evidence="3 4">
    <name type="scientific">Hymenobacter oligotrophus</name>
    <dbReference type="NCBI Taxonomy" id="2319843"/>
    <lineage>
        <taxon>Bacteria</taxon>
        <taxon>Pseudomonadati</taxon>
        <taxon>Bacteroidota</taxon>
        <taxon>Cytophagia</taxon>
        <taxon>Cytophagales</taxon>
        <taxon>Hymenobacteraceae</taxon>
        <taxon>Hymenobacter</taxon>
    </lineage>
</organism>
<feature type="transmembrane region" description="Helical" evidence="1">
    <location>
        <begin position="67"/>
        <end position="86"/>
    </location>
</feature>
<sequence length="369" mass="39404">MDMNSITMQMLQMEQMLGRLYDSMLPLVAQFVTLGRAVGGIAALIFISSRVWGHIARAEPIDLYPLLRPFLIGLAILLFPQLLGGLRGITGALATSTDSVRTDQTARIDQLQQQKKALLARQPGNEYFATDEAYEKRLEELGGATGMSNLGQQAALGFDKLKYEVKQDFREWMKNTLELFHIAARLLVNVLATFLLIVLSVLGPLTFGIAIFPGFTGSIAKWLGQFVTISLWVPVANIFGAIMGQFQVMMLEADIGRLNTGAGVDSADFGYLVFLCIAIAGYLVIPFITDMMLAASGVSGVARAMQGALVGTAATAGAAAGTATRLGTAPAAVAAATGPAATDNRSWGEQLGHRAGTALRERVFGRRSA</sequence>
<evidence type="ECO:0000256" key="1">
    <source>
        <dbReference type="SAM" id="Phobius"/>
    </source>
</evidence>
<evidence type="ECO:0000259" key="2">
    <source>
        <dbReference type="Pfam" id="PF07863"/>
    </source>
</evidence>
<evidence type="ECO:0000313" key="3">
    <source>
        <dbReference type="EMBL" id="AYA39067.1"/>
    </source>
</evidence>
<feature type="domain" description="Conjugative transposon TraJ C-terminal" evidence="2">
    <location>
        <begin position="9"/>
        <end position="334"/>
    </location>
</feature>
<dbReference type="OrthoDB" id="1147144at2"/>
<dbReference type="InterPro" id="IPR012424">
    <property type="entry name" value="Conjugative_transposon_TraJ_C"/>
</dbReference>
<keyword evidence="1" id="KW-0812">Transmembrane</keyword>
<evidence type="ECO:0000313" key="4">
    <source>
        <dbReference type="Proteomes" id="UP000262802"/>
    </source>
</evidence>
<protein>
    <recommendedName>
        <fullName evidence="2">Conjugative transposon TraJ C-terminal domain-containing protein</fullName>
    </recommendedName>
</protein>
<dbReference type="KEGG" id="hyh:D3Y59_17945"/>
<geneLocation type="plasmid" evidence="3 4">
    <name>unnamed2</name>
</geneLocation>
<gene>
    <name evidence="3" type="ORF">D3Y59_17945</name>
</gene>
<name>A0A3B7RX60_9BACT</name>
<keyword evidence="4" id="KW-1185">Reference proteome</keyword>
<feature type="transmembrane region" description="Helical" evidence="1">
    <location>
        <begin position="231"/>
        <end position="249"/>
    </location>
</feature>
<keyword evidence="1" id="KW-1133">Transmembrane helix</keyword>
<dbReference type="Pfam" id="PF07863">
    <property type="entry name" value="CtnDOT_TraJ"/>
    <property type="match status" value="1"/>
</dbReference>
<feature type="transmembrane region" description="Helical" evidence="1">
    <location>
        <begin position="269"/>
        <end position="288"/>
    </location>
</feature>